<keyword evidence="4" id="KW-1185">Reference proteome</keyword>
<evidence type="ECO:0000256" key="1">
    <source>
        <dbReference type="SAM" id="MobiDB-lite"/>
    </source>
</evidence>
<feature type="transmembrane region" description="Helical" evidence="2">
    <location>
        <begin position="274"/>
        <end position="297"/>
    </location>
</feature>
<feature type="transmembrane region" description="Helical" evidence="2">
    <location>
        <begin position="366"/>
        <end position="385"/>
    </location>
</feature>
<keyword evidence="2" id="KW-0472">Membrane</keyword>
<proteinExistence type="predicted"/>
<feature type="transmembrane region" description="Helical" evidence="2">
    <location>
        <begin position="336"/>
        <end position="354"/>
    </location>
</feature>
<feature type="compositionally biased region" description="Low complexity" evidence="1">
    <location>
        <begin position="591"/>
        <end position="602"/>
    </location>
</feature>
<evidence type="ECO:0000313" key="4">
    <source>
        <dbReference type="Proteomes" id="UP000199659"/>
    </source>
</evidence>
<dbReference type="AlphaFoldDB" id="A0A1I6LXC8"/>
<keyword evidence="2" id="KW-1133">Transmembrane helix</keyword>
<feature type="compositionally biased region" description="Basic and acidic residues" evidence="1">
    <location>
        <begin position="570"/>
        <end position="590"/>
    </location>
</feature>
<name>A0A1I6LXC8_9FIRM</name>
<feature type="compositionally biased region" description="Polar residues" evidence="1">
    <location>
        <begin position="512"/>
        <end position="521"/>
    </location>
</feature>
<accession>A0A1I6LXC8</accession>
<feature type="transmembrane region" description="Helical" evidence="2">
    <location>
        <begin position="77"/>
        <end position="98"/>
    </location>
</feature>
<evidence type="ECO:0008006" key="5">
    <source>
        <dbReference type="Google" id="ProtNLM"/>
    </source>
</evidence>
<dbReference type="NCBIfam" id="NF046089">
    <property type="entry name" value="CD3337_EF1877"/>
    <property type="match status" value="1"/>
</dbReference>
<feature type="compositionally biased region" description="Basic and acidic residues" evidence="1">
    <location>
        <begin position="468"/>
        <end position="484"/>
    </location>
</feature>
<feature type="transmembrane region" description="Helical" evidence="2">
    <location>
        <begin position="118"/>
        <end position="139"/>
    </location>
</feature>
<feature type="region of interest" description="Disordered" evidence="1">
    <location>
        <begin position="464"/>
        <end position="485"/>
    </location>
</feature>
<feature type="compositionally biased region" description="Basic and acidic residues" evidence="1">
    <location>
        <begin position="522"/>
        <end position="537"/>
    </location>
</feature>
<feature type="compositionally biased region" description="Polar residues" evidence="1">
    <location>
        <begin position="538"/>
        <end position="551"/>
    </location>
</feature>
<dbReference type="Proteomes" id="UP000199659">
    <property type="component" value="Unassembled WGS sequence"/>
</dbReference>
<dbReference type="OrthoDB" id="1935456at2"/>
<dbReference type="EMBL" id="FOYZ01000023">
    <property type="protein sequence ID" value="SFS08106.1"/>
    <property type="molecule type" value="Genomic_DNA"/>
</dbReference>
<dbReference type="STRING" id="37658.SAMN05661086_03647"/>
<feature type="transmembrane region" description="Helical" evidence="2">
    <location>
        <begin position="303"/>
        <end position="324"/>
    </location>
</feature>
<keyword evidence="2" id="KW-0812">Transmembrane</keyword>
<feature type="non-terminal residue" evidence="3">
    <location>
        <position position="614"/>
    </location>
</feature>
<protein>
    <recommendedName>
        <fullName evidence="5">TrbL/VirB6 plasmid conjugal transfer protein</fullName>
    </recommendedName>
</protein>
<feature type="region of interest" description="Disordered" evidence="1">
    <location>
        <begin position="511"/>
        <end position="614"/>
    </location>
</feature>
<dbReference type="RefSeq" id="WP_092564261.1">
    <property type="nucleotide sequence ID" value="NZ_FOYZ01000023.1"/>
</dbReference>
<feature type="compositionally biased region" description="Basic and acidic residues" evidence="1">
    <location>
        <begin position="552"/>
        <end position="563"/>
    </location>
</feature>
<dbReference type="InterPro" id="IPR058112">
    <property type="entry name" value="CD3337_EF1877-like"/>
</dbReference>
<gene>
    <name evidence="3" type="ORF">SAMN05661086_03647</name>
</gene>
<sequence>MKKIKLVCLIVLCILIGVGSSTKIVKADSSSGVGTITEFNELDGDAAYLNEKYRDNYYLDIEKTGILDTGDKVINDIANILFSFIKFLAVLVVSTFYFTMDFDIVALIEPQLNAIQKALNTSVFKPLFVIAFMGTAFIIIKRMIKRDMAGALTEVLKVIGIVALSFFVVNESATALSGCTNITKSISVNALNGINSSMGISGDGNSYAATAAGVLWVNLIHEPWKTLEFGNSNPTEEEMNAFLNETPGSEKRKELVKSYKDDSTFSKGKGGSRIGFLLVYLIPFIIKSAIYLLVALIQLVFQLLAVFFLITAPVILLLALVPGYETNIISIWLRKMLETQVSILIITFLMALLIKMDQLLYTLAGTYGWLVVLVLQTAIAVGLFFGRNKILSAFSGMQKGVMNPSYIKSKLAASGNLEAGVRSAKSMGSEAYRSGREFLGKVNDHINENVDKFVATNRVTRPVSYSESKVEDRKENTEVQKPEVQRPYAFTRTSYYISTSNFQEMWEAAEPIQTNSSSPNGTDRKKVSGKSLERPRSQSEPIKTSSSSLNGTDRKKAPEKSQERPQSIQDDSHKVVREKDTKGQIERPRSQSEPIQKSSSSPNGTDRKKVIGRS</sequence>
<organism evidence="3 4">
    <name type="scientific">Anaeromicropila populeti</name>
    <dbReference type="NCBI Taxonomy" id="37658"/>
    <lineage>
        <taxon>Bacteria</taxon>
        <taxon>Bacillati</taxon>
        <taxon>Bacillota</taxon>
        <taxon>Clostridia</taxon>
        <taxon>Lachnospirales</taxon>
        <taxon>Lachnospiraceae</taxon>
        <taxon>Anaeromicropila</taxon>
    </lineage>
</organism>
<evidence type="ECO:0000313" key="3">
    <source>
        <dbReference type="EMBL" id="SFS08106.1"/>
    </source>
</evidence>
<reference evidence="3 4" key="1">
    <citation type="submission" date="2016-10" db="EMBL/GenBank/DDBJ databases">
        <authorList>
            <person name="de Groot N.N."/>
        </authorList>
    </citation>
    <scope>NUCLEOTIDE SEQUENCE [LARGE SCALE GENOMIC DNA]</scope>
    <source>
        <strain evidence="3 4">743A</strain>
    </source>
</reference>
<feature type="compositionally biased region" description="Basic and acidic residues" evidence="1">
    <location>
        <begin position="605"/>
        <end position="614"/>
    </location>
</feature>
<evidence type="ECO:0000256" key="2">
    <source>
        <dbReference type="SAM" id="Phobius"/>
    </source>
</evidence>